<reference evidence="20" key="2">
    <citation type="submission" date="2023-02" db="EMBL/GenBank/DDBJ databases">
        <title>'Rhodoalgimonas zhirmunskyi' gen. nov., isolated from a red alga.</title>
        <authorList>
            <person name="Nedashkovskaya O.I."/>
            <person name="Otstavnykh N.Y."/>
            <person name="Bystritskaya E.P."/>
            <person name="Balabanova L.A."/>
            <person name="Isaeva M.P."/>
        </authorList>
    </citation>
    <scope>NUCLEOTIDE SEQUENCE</scope>
    <source>
        <strain evidence="20">KCTC 52189</strain>
    </source>
</reference>
<feature type="transmembrane region" description="Helical" evidence="19">
    <location>
        <begin position="69"/>
        <end position="85"/>
    </location>
</feature>
<evidence type="ECO:0000256" key="14">
    <source>
        <dbReference type="ARBA" id="ARBA00025228"/>
    </source>
</evidence>
<evidence type="ECO:0000256" key="10">
    <source>
        <dbReference type="ARBA" id="ARBA00022692"/>
    </source>
</evidence>
<evidence type="ECO:0000256" key="15">
    <source>
        <dbReference type="ARBA" id="ARBA00032605"/>
    </source>
</evidence>
<evidence type="ECO:0000256" key="11">
    <source>
        <dbReference type="ARBA" id="ARBA00022842"/>
    </source>
</evidence>
<gene>
    <name evidence="19 20" type="primary">cobS</name>
    <name evidence="20" type="ORF">NO357_14425</name>
</gene>
<evidence type="ECO:0000256" key="18">
    <source>
        <dbReference type="ARBA" id="ARBA00049504"/>
    </source>
</evidence>
<evidence type="ECO:0000313" key="20">
    <source>
        <dbReference type="EMBL" id="MDQ2091097.1"/>
    </source>
</evidence>
<dbReference type="NCBIfam" id="TIGR00317">
    <property type="entry name" value="cobS"/>
    <property type="match status" value="1"/>
</dbReference>
<keyword evidence="21" id="KW-1185">Reference proteome</keyword>
<keyword evidence="10 19" id="KW-0812">Transmembrane</keyword>
<keyword evidence="13 19" id="KW-0472">Membrane</keyword>
<keyword evidence="7 19" id="KW-1003">Cell membrane</keyword>
<feature type="transmembrane region" description="Helical" evidence="19">
    <location>
        <begin position="40"/>
        <end position="63"/>
    </location>
</feature>
<accession>A0AAE3WG36</accession>
<dbReference type="PANTHER" id="PTHR34148:SF1">
    <property type="entry name" value="ADENOSYLCOBINAMIDE-GDP RIBAZOLETRANSFERASE"/>
    <property type="match status" value="1"/>
</dbReference>
<evidence type="ECO:0000256" key="7">
    <source>
        <dbReference type="ARBA" id="ARBA00022475"/>
    </source>
</evidence>
<evidence type="ECO:0000256" key="9">
    <source>
        <dbReference type="ARBA" id="ARBA00022679"/>
    </source>
</evidence>
<evidence type="ECO:0000256" key="17">
    <source>
        <dbReference type="ARBA" id="ARBA00048623"/>
    </source>
</evidence>
<dbReference type="InterPro" id="IPR003805">
    <property type="entry name" value="CobS"/>
</dbReference>
<evidence type="ECO:0000256" key="3">
    <source>
        <dbReference type="ARBA" id="ARBA00004663"/>
    </source>
</evidence>
<feature type="transmembrane region" description="Helical" evidence="19">
    <location>
        <begin position="115"/>
        <end position="135"/>
    </location>
</feature>
<evidence type="ECO:0000256" key="6">
    <source>
        <dbReference type="ARBA" id="ARBA00015850"/>
    </source>
</evidence>
<organism evidence="20 21">
    <name type="scientific">Marimonas arenosa</name>
    <dbReference type="NCBI Taxonomy" id="1795305"/>
    <lineage>
        <taxon>Bacteria</taxon>
        <taxon>Pseudomonadati</taxon>
        <taxon>Pseudomonadota</taxon>
        <taxon>Alphaproteobacteria</taxon>
        <taxon>Rhodobacterales</taxon>
        <taxon>Paracoccaceae</taxon>
        <taxon>Marimonas</taxon>
    </lineage>
</organism>
<dbReference type="Proteomes" id="UP001226762">
    <property type="component" value="Unassembled WGS sequence"/>
</dbReference>
<evidence type="ECO:0000256" key="13">
    <source>
        <dbReference type="ARBA" id="ARBA00023136"/>
    </source>
</evidence>
<keyword evidence="9 19" id="KW-0808">Transferase</keyword>
<dbReference type="GO" id="GO:0009236">
    <property type="term" value="P:cobalamin biosynthetic process"/>
    <property type="evidence" value="ECO:0007669"/>
    <property type="project" value="UniProtKB-UniRule"/>
</dbReference>
<evidence type="ECO:0000256" key="4">
    <source>
        <dbReference type="ARBA" id="ARBA00010561"/>
    </source>
</evidence>
<comment type="caution">
    <text evidence="20">The sequence shown here is derived from an EMBL/GenBank/DDBJ whole genome shotgun (WGS) entry which is preliminary data.</text>
</comment>
<dbReference type="GO" id="GO:0005886">
    <property type="term" value="C:plasma membrane"/>
    <property type="evidence" value="ECO:0007669"/>
    <property type="project" value="UniProtKB-SubCell"/>
</dbReference>
<dbReference type="HAMAP" id="MF_00719">
    <property type="entry name" value="CobS"/>
    <property type="match status" value="1"/>
</dbReference>
<comment type="pathway">
    <text evidence="3 19">Cofactor biosynthesis; adenosylcobalamin biosynthesis; adenosylcobalamin from cob(II)yrinate a,c-diamide: step 7/7.</text>
</comment>
<comment type="function">
    <text evidence="14 19">Joins adenosylcobinamide-GDP and alpha-ribazole to generate adenosylcobalamin (Ado-cobalamin). Also synthesizes adenosylcobalamin 5'-phosphate from adenosylcobinamide-GDP and alpha-ribazole 5'-phosphate.</text>
</comment>
<dbReference type="RefSeq" id="WP_306736382.1">
    <property type="nucleotide sequence ID" value="NZ_JANHAX010000004.1"/>
</dbReference>
<sequence length="251" mass="25993">MHESDRLFRPDDFPAALALLSRWPLRIPERALARGARTAWSWPLVGLALAGLAALTAWIAQILGIPEEISALLALTTLVVLTGALHEDGLADTADGFWGGFETTRRLEIMRDSRIGSYGVLALVLSLLLRGAGLIALSDHLFAALVVPAATSRAAMAYVMDTLPGVRPDGLSHTTGLPGADALRAALLIAAVIALLFAGWAGIWAIVAAAAACVLVANLALAKVGGQTGDVLGATQQITEIAALLALTATL</sequence>
<evidence type="ECO:0000256" key="2">
    <source>
        <dbReference type="ARBA" id="ARBA00004651"/>
    </source>
</evidence>
<feature type="transmembrane region" description="Helical" evidence="19">
    <location>
        <begin position="181"/>
        <end position="197"/>
    </location>
</feature>
<comment type="catalytic activity">
    <reaction evidence="17 19">
        <text>alpha-ribazole + adenosylcob(III)inamide-GDP = adenosylcob(III)alamin + GMP + H(+)</text>
        <dbReference type="Rhea" id="RHEA:16049"/>
        <dbReference type="ChEBI" id="CHEBI:10329"/>
        <dbReference type="ChEBI" id="CHEBI:15378"/>
        <dbReference type="ChEBI" id="CHEBI:18408"/>
        <dbReference type="ChEBI" id="CHEBI:58115"/>
        <dbReference type="ChEBI" id="CHEBI:60487"/>
        <dbReference type="EC" id="2.7.8.26"/>
    </reaction>
</comment>
<keyword evidence="11 19" id="KW-0460">Magnesium</keyword>
<evidence type="ECO:0000313" key="21">
    <source>
        <dbReference type="Proteomes" id="UP001226762"/>
    </source>
</evidence>
<comment type="catalytic activity">
    <reaction evidence="18 19">
        <text>alpha-ribazole 5'-phosphate + adenosylcob(III)inamide-GDP = adenosylcob(III)alamin 5'-phosphate + GMP + H(+)</text>
        <dbReference type="Rhea" id="RHEA:23560"/>
        <dbReference type="ChEBI" id="CHEBI:15378"/>
        <dbReference type="ChEBI" id="CHEBI:57918"/>
        <dbReference type="ChEBI" id="CHEBI:58115"/>
        <dbReference type="ChEBI" id="CHEBI:60487"/>
        <dbReference type="ChEBI" id="CHEBI:60493"/>
        <dbReference type="EC" id="2.7.8.26"/>
    </reaction>
</comment>
<comment type="cofactor">
    <cofactor evidence="1 19">
        <name>Mg(2+)</name>
        <dbReference type="ChEBI" id="CHEBI:18420"/>
    </cofactor>
</comment>
<evidence type="ECO:0000256" key="12">
    <source>
        <dbReference type="ARBA" id="ARBA00022989"/>
    </source>
</evidence>
<dbReference type="AlphaFoldDB" id="A0AAE3WG36"/>
<dbReference type="GO" id="GO:0051073">
    <property type="term" value="F:adenosylcobinamide-GDP ribazoletransferase activity"/>
    <property type="evidence" value="ECO:0007669"/>
    <property type="project" value="UniProtKB-UniRule"/>
</dbReference>
<comment type="subcellular location">
    <subcellularLocation>
        <location evidence="2 19">Cell membrane</location>
        <topology evidence="2 19">Multi-pass membrane protein</topology>
    </subcellularLocation>
</comment>
<evidence type="ECO:0000256" key="1">
    <source>
        <dbReference type="ARBA" id="ARBA00001946"/>
    </source>
</evidence>
<dbReference type="GO" id="GO:0008818">
    <property type="term" value="F:cobalamin 5'-phosphate synthase activity"/>
    <property type="evidence" value="ECO:0007669"/>
    <property type="project" value="UniProtKB-UniRule"/>
</dbReference>
<name>A0AAE3WG36_9RHOB</name>
<comment type="similarity">
    <text evidence="4 19">Belongs to the CobS family.</text>
</comment>
<dbReference type="PANTHER" id="PTHR34148">
    <property type="entry name" value="ADENOSYLCOBINAMIDE-GDP RIBAZOLETRANSFERASE"/>
    <property type="match status" value="1"/>
</dbReference>
<evidence type="ECO:0000256" key="5">
    <source>
        <dbReference type="ARBA" id="ARBA00013200"/>
    </source>
</evidence>
<evidence type="ECO:0000256" key="8">
    <source>
        <dbReference type="ARBA" id="ARBA00022573"/>
    </source>
</evidence>
<keyword evidence="12 19" id="KW-1133">Transmembrane helix</keyword>
<dbReference type="EC" id="2.7.8.26" evidence="5 19"/>
<proteinExistence type="inferred from homology"/>
<keyword evidence="8 19" id="KW-0169">Cobalamin biosynthesis</keyword>
<reference evidence="20" key="1">
    <citation type="submission" date="2022-07" db="EMBL/GenBank/DDBJ databases">
        <authorList>
            <person name="Otstavnykh N."/>
            <person name="Isaeva M."/>
            <person name="Bystritskaya E."/>
        </authorList>
    </citation>
    <scope>NUCLEOTIDE SEQUENCE</scope>
    <source>
        <strain evidence="20">KCTC 52189</strain>
    </source>
</reference>
<protein>
    <recommendedName>
        <fullName evidence="6 19">Adenosylcobinamide-GDP ribazoletransferase</fullName>
        <ecNumber evidence="5 19">2.7.8.26</ecNumber>
    </recommendedName>
    <alternativeName>
        <fullName evidence="16 19">Cobalamin synthase</fullName>
    </alternativeName>
    <alternativeName>
        <fullName evidence="15 19">Cobalamin-5'-phosphate synthase</fullName>
    </alternativeName>
</protein>
<dbReference type="EMBL" id="JANHAX010000004">
    <property type="protein sequence ID" value="MDQ2091097.1"/>
    <property type="molecule type" value="Genomic_DNA"/>
</dbReference>
<dbReference type="Pfam" id="PF02654">
    <property type="entry name" value="CobS"/>
    <property type="match status" value="1"/>
</dbReference>
<evidence type="ECO:0000256" key="16">
    <source>
        <dbReference type="ARBA" id="ARBA00032853"/>
    </source>
</evidence>
<evidence type="ECO:0000256" key="19">
    <source>
        <dbReference type="HAMAP-Rule" id="MF_00719"/>
    </source>
</evidence>